<protein>
    <recommendedName>
        <fullName evidence="5">U3 small nucleolar RNA-associated protein 6 N-terminal domain-containing protein</fullName>
    </recommendedName>
</protein>
<evidence type="ECO:0000313" key="6">
    <source>
        <dbReference type="EMBL" id="CAL1529880.1"/>
    </source>
</evidence>
<evidence type="ECO:0000256" key="3">
    <source>
        <dbReference type="ARBA" id="ARBA00022737"/>
    </source>
</evidence>
<accession>A0AAV2H8P2</accession>
<keyword evidence="7" id="KW-1185">Reference proteome</keyword>
<evidence type="ECO:0000256" key="4">
    <source>
        <dbReference type="ARBA" id="ARBA00023242"/>
    </source>
</evidence>
<comment type="subcellular location">
    <subcellularLocation>
        <location evidence="1">Nucleus</location>
        <location evidence="1">Nucleolus</location>
    </subcellularLocation>
</comment>
<keyword evidence="3" id="KW-0677">Repeat</keyword>
<dbReference type="Proteomes" id="UP001497497">
    <property type="component" value="Unassembled WGS sequence"/>
</dbReference>
<dbReference type="PANTHER" id="PTHR23271:SF1">
    <property type="entry name" value="U3 SMALL NUCLEOLAR RNA-ASSOCIATED PROTEIN 6 HOMOLOG"/>
    <property type="match status" value="1"/>
</dbReference>
<gene>
    <name evidence="6" type="ORF">GSLYS_00004013001</name>
</gene>
<reference evidence="6 7" key="1">
    <citation type="submission" date="2024-04" db="EMBL/GenBank/DDBJ databases">
        <authorList>
            <consortium name="Genoscope - CEA"/>
            <person name="William W."/>
        </authorList>
    </citation>
    <scope>NUCLEOTIDE SEQUENCE [LARGE SCALE GENOMIC DNA]</scope>
</reference>
<dbReference type="GO" id="GO:0034388">
    <property type="term" value="C:Pwp2p-containing subcomplex of 90S preribosome"/>
    <property type="evidence" value="ECO:0007669"/>
    <property type="project" value="TreeGrafter"/>
</dbReference>
<evidence type="ECO:0000313" key="7">
    <source>
        <dbReference type="Proteomes" id="UP001497497"/>
    </source>
</evidence>
<evidence type="ECO:0000259" key="5">
    <source>
        <dbReference type="Pfam" id="PF08640"/>
    </source>
</evidence>
<comment type="caution">
    <text evidence="6">The sequence shown here is derived from an EMBL/GenBank/DDBJ whole genome shotgun (WGS) entry which is preliminary data.</text>
</comment>
<dbReference type="AlphaFoldDB" id="A0AAV2H8P2"/>
<dbReference type="InterPro" id="IPR055347">
    <property type="entry name" value="UTP6_N"/>
</dbReference>
<dbReference type="Pfam" id="PF08640">
    <property type="entry name" value="U3_assoc_6"/>
    <property type="match status" value="1"/>
</dbReference>
<evidence type="ECO:0000256" key="2">
    <source>
        <dbReference type="ARBA" id="ARBA00022552"/>
    </source>
</evidence>
<dbReference type="PANTHER" id="PTHR23271">
    <property type="entry name" value="HEPATOCELLULAR CARCINOMA-ASSOCIATED ANTIGEN 66"/>
    <property type="match status" value="1"/>
</dbReference>
<dbReference type="EMBL" id="CAXITT010000057">
    <property type="protein sequence ID" value="CAL1529880.1"/>
    <property type="molecule type" value="Genomic_DNA"/>
</dbReference>
<proteinExistence type="predicted"/>
<dbReference type="InterPro" id="IPR013949">
    <property type="entry name" value="Utp6"/>
</dbReference>
<keyword evidence="4" id="KW-0539">Nucleus</keyword>
<keyword evidence="2" id="KW-0698">rRNA processing</keyword>
<dbReference type="GO" id="GO:0000462">
    <property type="term" value="P:maturation of SSU-rRNA from tricistronic rRNA transcript (SSU-rRNA, 5.8S rRNA, LSU-rRNA)"/>
    <property type="evidence" value="ECO:0007669"/>
    <property type="project" value="InterPro"/>
</dbReference>
<organism evidence="6 7">
    <name type="scientific">Lymnaea stagnalis</name>
    <name type="common">Great pond snail</name>
    <name type="synonym">Helix stagnalis</name>
    <dbReference type="NCBI Taxonomy" id="6523"/>
    <lineage>
        <taxon>Eukaryota</taxon>
        <taxon>Metazoa</taxon>
        <taxon>Spiralia</taxon>
        <taxon>Lophotrochozoa</taxon>
        <taxon>Mollusca</taxon>
        <taxon>Gastropoda</taxon>
        <taxon>Heterobranchia</taxon>
        <taxon>Euthyneura</taxon>
        <taxon>Panpulmonata</taxon>
        <taxon>Hygrophila</taxon>
        <taxon>Lymnaeoidea</taxon>
        <taxon>Lymnaeidae</taxon>
        <taxon>Lymnaea</taxon>
    </lineage>
</organism>
<feature type="domain" description="U3 small nucleolar RNA-associated protein 6 N-terminal" evidence="5">
    <location>
        <begin position="9"/>
        <end position="91"/>
    </location>
</feature>
<dbReference type="GO" id="GO:0032040">
    <property type="term" value="C:small-subunit processome"/>
    <property type="evidence" value="ECO:0007669"/>
    <property type="project" value="TreeGrafter"/>
</dbReference>
<evidence type="ECO:0000256" key="1">
    <source>
        <dbReference type="ARBA" id="ARBA00004604"/>
    </source>
</evidence>
<sequence length="106" mass="12681">MAEYVNQTLEEMIPELEEMSKLGLFTVKETKVILRNRQNHEYKLRQLTKTKSSFLNYVEYETKLLELLKFRRKKLGQSSKKREIEKSIADRIHNLYRVSANGMKID</sequence>
<dbReference type="GO" id="GO:0030515">
    <property type="term" value="F:snoRNA binding"/>
    <property type="evidence" value="ECO:0007669"/>
    <property type="project" value="InterPro"/>
</dbReference>
<name>A0AAV2H8P2_LYMST</name>